<dbReference type="Gene3D" id="3.30.70.100">
    <property type="match status" value="1"/>
</dbReference>
<accession>A0A7S9QBY4</accession>
<dbReference type="Proteomes" id="UP000594800">
    <property type="component" value="Chromosome"/>
</dbReference>
<evidence type="ECO:0000259" key="1">
    <source>
        <dbReference type="PROSITE" id="PS50925"/>
    </source>
</evidence>
<evidence type="ECO:0000313" key="3">
    <source>
        <dbReference type="Proteomes" id="UP000594800"/>
    </source>
</evidence>
<protein>
    <submittedName>
        <fullName evidence="2">BLUF domain-containing protein</fullName>
    </submittedName>
</protein>
<reference evidence="2 3" key="1">
    <citation type="submission" date="2020-11" db="EMBL/GenBank/DDBJ databases">
        <title>Description of Pontivivens ytuae sp. nov. isolated from deep sea sediment of Mariana Trench.</title>
        <authorList>
            <person name="Wang Z."/>
            <person name="Sun Q.-L."/>
            <person name="Xu X.-D."/>
            <person name="Tang Y.-Z."/>
            <person name="Zhang J."/>
        </authorList>
    </citation>
    <scope>NUCLEOTIDE SEQUENCE [LARGE SCALE GENOMIC DNA]</scope>
    <source>
        <strain evidence="2 3">MT2928</strain>
    </source>
</reference>
<dbReference type="Pfam" id="PF04940">
    <property type="entry name" value="BLUF"/>
    <property type="match status" value="1"/>
</dbReference>
<feature type="domain" description="BLUF" evidence="1">
    <location>
        <begin position="5"/>
        <end position="97"/>
    </location>
</feature>
<dbReference type="GO" id="GO:0009882">
    <property type="term" value="F:blue light photoreceptor activity"/>
    <property type="evidence" value="ECO:0007669"/>
    <property type="project" value="InterPro"/>
</dbReference>
<dbReference type="PROSITE" id="PS50925">
    <property type="entry name" value="BLUF"/>
    <property type="match status" value="1"/>
</dbReference>
<sequence>MPGPIYSLIYRSFARPPWIEGQVLNDISVEANAFNSKHHITGMLIFSDGVFVQVLEGSTVEVLSLSARIAADPRNERLRVLWHGNVGERRFPEWSMGCFDFSDVPDRQAPLDPGVLDNEQVEPVWTDTMTQRLIDFYRENRVEGLGPVFAQMRRLP</sequence>
<dbReference type="GO" id="GO:0071949">
    <property type="term" value="F:FAD binding"/>
    <property type="evidence" value="ECO:0007669"/>
    <property type="project" value="InterPro"/>
</dbReference>
<evidence type="ECO:0000313" key="2">
    <source>
        <dbReference type="EMBL" id="QPH52506.1"/>
    </source>
</evidence>
<dbReference type="AlphaFoldDB" id="A0A7S9QBY4"/>
<dbReference type="InterPro" id="IPR007024">
    <property type="entry name" value="BLUF_domain"/>
</dbReference>
<name>A0A7S9QBY4_9RHOB</name>
<gene>
    <name evidence="2" type="ORF">I0K15_11785</name>
</gene>
<dbReference type="EMBL" id="CP064942">
    <property type="protein sequence ID" value="QPH52506.1"/>
    <property type="molecule type" value="Genomic_DNA"/>
</dbReference>
<proteinExistence type="predicted"/>
<dbReference type="SUPFAM" id="SSF54975">
    <property type="entry name" value="Acylphosphatase/BLUF domain-like"/>
    <property type="match status" value="1"/>
</dbReference>
<dbReference type="KEGG" id="poz:I0K15_11785"/>
<keyword evidence="3" id="KW-1185">Reference proteome</keyword>
<dbReference type="SMART" id="SM01034">
    <property type="entry name" value="BLUF"/>
    <property type="match status" value="1"/>
</dbReference>
<dbReference type="RefSeq" id="WP_196101717.1">
    <property type="nucleotide sequence ID" value="NZ_CP064942.1"/>
</dbReference>
<dbReference type="InterPro" id="IPR036046">
    <property type="entry name" value="Acylphosphatase-like_dom_sf"/>
</dbReference>
<organism evidence="2 3">
    <name type="scientific">Pontivivens ytuae</name>
    <dbReference type="NCBI Taxonomy" id="2789856"/>
    <lineage>
        <taxon>Bacteria</taxon>
        <taxon>Pseudomonadati</taxon>
        <taxon>Pseudomonadota</taxon>
        <taxon>Alphaproteobacteria</taxon>
        <taxon>Rhodobacterales</taxon>
        <taxon>Paracoccaceae</taxon>
        <taxon>Pontivivens</taxon>
    </lineage>
</organism>